<evidence type="ECO:0008006" key="4">
    <source>
        <dbReference type="Google" id="ProtNLM"/>
    </source>
</evidence>
<keyword evidence="3" id="KW-1185">Reference proteome</keyword>
<feature type="signal peptide" evidence="1">
    <location>
        <begin position="1"/>
        <end position="20"/>
    </location>
</feature>
<dbReference type="EMBL" id="SDPV01000002">
    <property type="protein sequence ID" value="RXZ63944.1"/>
    <property type="molecule type" value="Genomic_DNA"/>
</dbReference>
<feature type="chain" id="PRO_5020446731" description="Tetratricopeptide repeat protein" evidence="1">
    <location>
        <begin position="21"/>
        <end position="278"/>
    </location>
</feature>
<dbReference type="Proteomes" id="UP000293623">
    <property type="component" value="Unassembled WGS sequence"/>
</dbReference>
<organism evidence="2 3">
    <name type="scientific">Pelagerythrobacter rhizovicinus</name>
    <dbReference type="NCBI Taxonomy" id="2268576"/>
    <lineage>
        <taxon>Bacteria</taxon>
        <taxon>Pseudomonadati</taxon>
        <taxon>Pseudomonadota</taxon>
        <taxon>Alphaproteobacteria</taxon>
        <taxon>Sphingomonadales</taxon>
        <taxon>Erythrobacteraceae</taxon>
        <taxon>Pelagerythrobacter</taxon>
    </lineage>
</organism>
<gene>
    <name evidence="2" type="ORF">ETX26_08330</name>
</gene>
<sequence>MRLAAPIFTAALLLAAPAAAQDAERHLQEAAELFLQAERAKNTPYVRIGTIRQAIAEVEKAEAALNEPRADVIGGKREMQLSLAEAYLDDGESIQALDTLDAILAGFGGEVPTSGATAMQYARALRLSIVAGFRGPAYDRGRTALAESVRFGRALVAGDPANEYLMRNLARDLTDEAFIRWVLGDNPGSDAAAAEALALWRQLYAAQPRSREAGNQLFVWMLHTAYARHDPALLIEAIEHAETLKQRQLFDREYEARLDAAIQRCPLRGVERRCDHRW</sequence>
<comment type="caution">
    <text evidence="2">The sequence shown here is derived from an EMBL/GenBank/DDBJ whole genome shotgun (WGS) entry which is preliminary data.</text>
</comment>
<dbReference type="RefSeq" id="WP_129524259.1">
    <property type="nucleotide sequence ID" value="NZ_SDPV01000002.1"/>
</dbReference>
<dbReference type="AlphaFoldDB" id="A0A4Q2KFZ6"/>
<evidence type="ECO:0000313" key="3">
    <source>
        <dbReference type="Proteomes" id="UP000293623"/>
    </source>
</evidence>
<proteinExistence type="predicted"/>
<dbReference type="OrthoDB" id="7593794at2"/>
<evidence type="ECO:0000313" key="2">
    <source>
        <dbReference type="EMBL" id="RXZ63944.1"/>
    </source>
</evidence>
<keyword evidence="1" id="KW-0732">Signal</keyword>
<name>A0A4Q2KFZ6_9SPHN</name>
<evidence type="ECO:0000256" key="1">
    <source>
        <dbReference type="SAM" id="SignalP"/>
    </source>
</evidence>
<reference evidence="2 3" key="1">
    <citation type="submission" date="2019-01" db="EMBL/GenBank/DDBJ databases">
        <title>Altererythrobacter rhizovicinus sp. nov., isolated from the rhizosphere soil of Haloxylon ammodendron.</title>
        <authorList>
            <person name="Li H.-P."/>
            <person name="Gou J.-Y."/>
            <person name="Yao D."/>
            <person name="Han Q.-Q."/>
            <person name="Shao K.-Z."/>
            <person name="Zhao Q."/>
            <person name="Zhang J.-L."/>
        </authorList>
    </citation>
    <scope>NUCLEOTIDE SEQUENCE [LARGE SCALE GENOMIC DNA]</scope>
    <source>
        <strain evidence="2 3">AY-3R</strain>
    </source>
</reference>
<accession>A0A4Q2KFZ6</accession>
<protein>
    <recommendedName>
        <fullName evidence="4">Tetratricopeptide repeat protein</fullName>
    </recommendedName>
</protein>